<name>A0A183BDY5_9TREM</name>
<sequence>LSALAGSSAPVDTDVLYSSLADKESFRLNNKVAESGLDRTRDELCYFRQVSHQMYCFSIRSYYDHYQSV</sequence>
<reference evidence="1" key="1">
    <citation type="submission" date="2016-06" db="UniProtKB">
        <authorList>
            <consortium name="WormBaseParasite"/>
        </authorList>
    </citation>
    <scope>IDENTIFICATION</scope>
</reference>
<organism evidence="1">
    <name type="scientific">Echinostoma caproni</name>
    <dbReference type="NCBI Taxonomy" id="27848"/>
    <lineage>
        <taxon>Eukaryota</taxon>
        <taxon>Metazoa</taxon>
        <taxon>Spiralia</taxon>
        <taxon>Lophotrochozoa</taxon>
        <taxon>Platyhelminthes</taxon>
        <taxon>Trematoda</taxon>
        <taxon>Digenea</taxon>
        <taxon>Plagiorchiida</taxon>
        <taxon>Echinostomata</taxon>
        <taxon>Echinostomatoidea</taxon>
        <taxon>Echinostomatidae</taxon>
        <taxon>Echinostoma</taxon>
    </lineage>
</organism>
<protein>
    <submittedName>
        <fullName evidence="1">Plexin_cytopl domain-containing protein</fullName>
    </submittedName>
</protein>
<proteinExistence type="predicted"/>
<dbReference type="AlphaFoldDB" id="A0A183BDY5"/>
<dbReference type="WBParaSite" id="ECPE_0001746501-mRNA-1">
    <property type="protein sequence ID" value="ECPE_0001746501-mRNA-1"/>
    <property type="gene ID" value="ECPE_0001746501"/>
</dbReference>
<evidence type="ECO:0000313" key="1">
    <source>
        <dbReference type="WBParaSite" id="ECPE_0001746501-mRNA-1"/>
    </source>
</evidence>
<accession>A0A183BDY5</accession>